<dbReference type="AlphaFoldDB" id="W4MC70"/>
<name>W4MC70_9BACT</name>
<evidence type="ECO:0000313" key="4">
    <source>
        <dbReference type="Proteomes" id="UP000019140"/>
    </source>
</evidence>
<dbReference type="Proteomes" id="UP000019140">
    <property type="component" value="Unassembled WGS sequence"/>
</dbReference>
<comment type="similarity">
    <text evidence="1">Belongs to the isochorismatase family.</text>
</comment>
<evidence type="ECO:0000256" key="1">
    <source>
        <dbReference type="ARBA" id="ARBA00006336"/>
    </source>
</evidence>
<dbReference type="InterPro" id="IPR052347">
    <property type="entry name" value="Isochorismatase_Nicotinamidase"/>
</dbReference>
<reference evidence="3 4" key="1">
    <citation type="journal article" date="2014" name="Nature">
        <title>An environmental bacterial taxon with a large and distinct metabolic repertoire.</title>
        <authorList>
            <person name="Wilson M.C."/>
            <person name="Mori T."/>
            <person name="Ruckert C."/>
            <person name="Uria A.R."/>
            <person name="Helf M.J."/>
            <person name="Takada K."/>
            <person name="Gernert C."/>
            <person name="Steffens U.A."/>
            <person name="Heycke N."/>
            <person name="Schmitt S."/>
            <person name="Rinke C."/>
            <person name="Helfrich E.J."/>
            <person name="Brachmann A.O."/>
            <person name="Gurgui C."/>
            <person name="Wakimoto T."/>
            <person name="Kracht M."/>
            <person name="Crusemann M."/>
            <person name="Hentschel U."/>
            <person name="Abe I."/>
            <person name="Matsunaga S."/>
            <person name="Kalinowski J."/>
            <person name="Takeyama H."/>
            <person name="Piel J."/>
        </authorList>
    </citation>
    <scope>NUCLEOTIDE SEQUENCE [LARGE SCALE GENOMIC DNA]</scope>
    <source>
        <strain evidence="4">TSY2</strain>
    </source>
</reference>
<dbReference type="Gene3D" id="3.40.50.850">
    <property type="entry name" value="Isochorismatase-like"/>
    <property type="match status" value="1"/>
</dbReference>
<sequence>MTSGVTQLLPVPDFYHSPHAAEWGYQADVQALLAAAMPWRQDHRVKPAGSDRVKIHLLLIDVQKDFCFPGGTLYVGGRDGRGAVDDNDRLATFIYRNLPWITEMTCTMDTHFPYQIFFPAFWLDGNDQAPPPHTEVTADHIWSGQLRPNPSVAGWLCNGNYTWLQRQAAFYCDALEKAGKCTLYLWPPHCLLGSDGHALAGVIQEARLFHAFVRGSKANMEIKGGNALTENYSVLAPEVLMRHDGRPLAQRNTQFVKTLLDADAVIIAGQAASHCVKSSIEDLLGEIVAQDAHLARKVYILRDCMSAVAVPDAAHPGQFAADFTPQAEAALARFADAGMHVVSSTESIADWPDLHV</sequence>
<dbReference type="GO" id="GO:0016787">
    <property type="term" value="F:hydrolase activity"/>
    <property type="evidence" value="ECO:0007669"/>
    <property type="project" value="UniProtKB-KW"/>
</dbReference>
<comment type="caution">
    <text evidence="3">The sequence shown here is derived from an EMBL/GenBank/DDBJ whole genome shotgun (WGS) entry which is preliminary data.</text>
</comment>
<accession>W4MC70</accession>
<dbReference type="SUPFAM" id="SSF52499">
    <property type="entry name" value="Isochorismatase-like hydrolases"/>
    <property type="match status" value="1"/>
</dbReference>
<dbReference type="PANTHER" id="PTHR11080:SF2">
    <property type="entry name" value="LD05707P"/>
    <property type="match status" value="1"/>
</dbReference>
<dbReference type="HOGENOM" id="CLU_067099_0_0_7"/>
<dbReference type="PATRIC" id="fig|1429439.4.peg.1568"/>
<organism evidence="3 4">
    <name type="scientific">Candidatus Entotheonella gemina</name>
    <dbReference type="NCBI Taxonomy" id="1429439"/>
    <lineage>
        <taxon>Bacteria</taxon>
        <taxon>Pseudomonadati</taxon>
        <taxon>Nitrospinota/Tectimicrobiota group</taxon>
        <taxon>Candidatus Tectimicrobiota</taxon>
        <taxon>Candidatus Entotheonellia</taxon>
        <taxon>Candidatus Entotheonellales</taxon>
        <taxon>Candidatus Entotheonellaceae</taxon>
        <taxon>Candidatus Entotheonella</taxon>
    </lineage>
</organism>
<dbReference type="InterPro" id="IPR036380">
    <property type="entry name" value="Isochorismatase-like_sf"/>
</dbReference>
<evidence type="ECO:0000256" key="2">
    <source>
        <dbReference type="ARBA" id="ARBA00022801"/>
    </source>
</evidence>
<protein>
    <submittedName>
        <fullName evidence="3">Nicotinamidase</fullName>
    </submittedName>
</protein>
<dbReference type="PANTHER" id="PTHR11080">
    <property type="entry name" value="PYRAZINAMIDASE/NICOTINAMIDASE"/>
    <property type="match status" value="1"/>
</dbReference>
<keyword evidence="4" id="KW-1185">Reference proteome</keyword>
<gene>
    <name evidence="3" type="ORF">ETSY2_09145</name>
</gene>
<evidence type="ECO:0000313" key="3">
    <source>
        <dbReference type="EMBL" id="ETX07788.1"/>
    </source>
</evidence>
<keyword evidence="2" id="KW-0378">Hydrolase</keyword>
<proteinExistence type="inferred from homology"/>
<dbReference type="EMBL" id="AZHX01000370">
    <property type="protein sequence ID" value="ETX07788.1"/>
    <property type="molecule type" value="Genomic_DNA"/>
</dbReference>